<keyword evidence="2" id="KW-0732">Signal</keyword>
<feature type="chain" id="PRO_5012477619" description="Flagellar protein FliL" evidence="2">
    <location>
        <begin position="23"/>
        <end position="178"/>
    </location>
</feature>
<dbReference type="STRING" id="313368.SAMN04488012_102217"/>
<feature type="signal peptide" evidence="2">
    <location>
        <begin position="1"/>
        <end position="22"/>
    </location>
</feature>
<keyword evidence="4" id="KW-1185">Reference proteome</keyword>
<organism evidence="3 4">
    <name type="scientific">Palleronia salina</name>
    <dbReference type="NCBI Taxonomy" id="313368"/>
    <lineage>
        <taxon>Bacteria</taxon>
        <taxon>Pseudomonadati</taxon>
        <taxon>Pseudomonadota</taxon>
        <taxon>Alphaproteobacteria</taxon>
        <taxon>Rhodobacterales</taxon>
        <taxon>Roseobacteraceae</taxon>
        <taxon>Palleronia</taxon>
    </lineage>
</organism>
<evidence type="ECO:0008006" key="5">
    <source>
        <dbReference type="Google" id="ProtNLM"/>
    </source>
</evidence>
<evidence type="ECO:0000256" key="2">
    <source>
        <dbReference type="SAM" id="SignalP"/>
    </source>
</evidence>
<gene>
    <name evidence="3" type="ORF">SAMN04488012_102217</name>
</gene>
<evidence type="ECO:0000313" key="3">
    <source>
        <dbReference type="EMBL" id="SHI66624.1"/>
    </source>
</evidence>
<evidence type="ECO:0000256" key="1">
    <source>
        <dbReference type="SAM" id="MobiDB-lite"/>
    </source>
</evidence>
<dbReference type="Proteomes" id="UP000184040">
    <property type="component" value="Unassembled WGS sequence"/>
</dbReference>
<accession>A0A1M6D0N1</accession>
<feature type="region of interest" description="Disordered" evidence="1">
    <location>
        <begin position="33"/>
        <end position="63"/>
    </location>
</feature>
<dbReference type="RefSeq" id="WP_073126951.1">
    <property type="nucleotide sequence ID" value="NZ_FQZA01000002.1"/>
</dbReference>
<protein>
    <recommendedName>
        <fullName evidence="5">Flagellar protein FliL</fullName>
    </recommendedName>
</protein>
<feature type="compositionally biased region" description="Low complexity" evidence="1">
    <location>
        <begin position="33"/>
        <end position="47"/>
    </location>
</feature>
<name>A0A1M6D0N1_9RHOB</name>
<dbReference type="AlphaFoldDB" id="A0A1M6D0N1"/>
<sequence length="178" mass="18751">MKMTVVILGVAALSLVGAGYGAATVLAPPPAEVSSAETPAEETAAAEYAEENSHGAGPEPVASKDSYEVAQDRLLVRIGQVNVPVQKTRIVSYVVADIALKASGPRAADTLTRVESAVRARDVILAKMHALAERPILRGVNIDDRALGAALTEALKPEFPEVEDVVFVTLLKQDVPRM</sequence>
<proteinExistence type="predicted"/>
<reference evidence="3 4" key="1">
    <citation type="submission" date="2016-11" db="EMBL/GenBank/DDBJ databases">
        <authorList>
            <person name="Jaros S."/>
            <person name="Januszkiewicz K."/>
            <person name="Wedrychowicz H."/>
        </authorList>
    </citation>
    <scope>NUCLEOTIDE SEQUENCE [LARGE SCALE GENOMIC DNA]</scope>
    <source>
        <strain evidence="3 4">DSM 26892</strain>
    </source>
</reference>
<evidence type="ECO:0000313" key="4">
    <source>
        <dbReference type="Proteomes" id="UP000184040"/>
    </source>
</evidence>
<dbReference type="EMBL" id="FQZA01000002">
    <property type="protein sequence ID" value="SHI66624.1"/>
    <property type="molecule type" value="Genomic_DNA"/>
</dbReference>